<keyword evidence="6 7" id="KW-0472">Membrane</keyword>
<dbReference type="InterPro" id="IPR050093">
    <property type="entry name" value="ABC_SmlMolc_Importer"/>
</dbReference>
<dbReference type="RefSeq" id="WP_085884294.1">
    <property type="nucleotide sequence ID" value="NZ_FWFR01000002.1"/>
</dbReference>
<evidence type="ECO:0000256" key="4">
    <source>
        <dbReference type="ARBA" id="ARBA00022840"/>
    </source>
</evidence>
<keyword evidence="3 7" id="KW-0547">Nucleotide-binding</keyword>
<dbReference type="PROSITE" id="PS50893">
    <property type="entry name" value="ABC_TRANSPORTER_2"/>
    <property type="match status" value="1"/>
</dbReference>
<comment type="function">
    <text evidence="7">Part of the ABC transporter complex PotABCD involved in spermidine/putrescine import. Responsible for energy coupling to the transport system.</text>
</comment>
<gene>
    <name evidence="9" type="primary">potA_8</name>
    <name evidence="7" type="synonym">potA</name>
    <name evidence="9" type="ORF">OCH7691_02978</name>
</gene>
<evidence type="ECO:0000256" key="6">
    <source>
        <dbReference type="ARBA" id="ARBA00023136"/>
    </source>
</evidence>
<dbReference type="Gene3D" id="2.40.50.100">
    <property type="match status" value="1"/>
</dbReference>
<comment type="subunit">
    <text evidence="7">The complex is composed of two ATP-binding proteins (PotA), two transmembrane proteins (PotB and PotC) and a solute-binding protein (PotD).</text>
</comment>
<accession>A0A1Y5TIS2</accession>
<dbReference type="FunFam" id="3.40.50.300:FF:000042">
    <property type="entry name" value="Maltose/maltodextrin ABC transporter, ATP-binding protein"/>
    <property type="match status" value="1"/>
</dbReference>
<evidence type="ECO:0000256" key="2">
    <source>
        <dbReference type="ARBA" id="ARBA00022475"/>
    </source>
</evidence>
<dbReference type="InterPro" id="IPR005893">
    <property type="entry name" value="PotA-like"/>
</dbReference>
<dbReference type="EC" id="7.6.2.11" evidence="7"/>
<reference evidence="9 10" key="1">
    <citation type="submission" date="2017-03" db="EMBL/GenBank/DDBJ databases">
        <authorList>
            <person name="Afonso C.L."/>
            <person name="Miller P.J."/>
            <person name="Scott M.A."/>
            <person name="Spackman E."/>
            <person name="Goraichik I."/>
            <person name="Dimitrov K.M."/>
            <person name="Suarez D.L."/>
            <person name="Swayne D.E."/>
        </authorList>
    </citation>
    <scope>NUCLEOTIDE SEQUENCE [LARGE SCALE GENOMIC DNA]</scope>
    <source>
        <strain evidence="9 10">CECT 7691</strain>
    </source>
</reference>
<dbReference type="Pfam" id="PF08402">
    <property type="entry name" value="TOBE_2"/>
    <property type="match status" value="1"/>
</dbReference>
<evidence type="ECO:0000259" key="8">
    <source>
        <dbReference type="PROSITE" id="PS50893"/>
    </source>
</evidence>
<dbReference type="InterPro" id="IPR017871">
    <property type="entry name" value="ABC_transporter-like_CS"/>
</dbReference>
<dbReference type="InterPro" id="IPR003439">
    <property type="entry name" value="ABC_transporter-like_ATP-bd"/>
</dbReference>
<keyword evidence="1 7" id="KW-0813">Transport</keyword>
<dbReference type="InterPro" id="IPR003593">
    <property type="entry name" value="AAA+_ATPase"/>
</dbReference>
<dbReference type="InterPro" id="IPR008995">
    <property type="entry name" value="Mo/tungstate-bd_C_term_dom"/>
</dbReference>
<keyword evidence="5 7" id="KW-1278">Translocase</keyword>
<dbReference type="SUPFAM" id="SSF50331">
    <property type="entry name" value="MOP-like"/>
    <property type="match status" value="1"/>
</dbReference>
<comment type="catalytic activity">
    <reaction evidence="7">
        <text>ATP + H2O + polyamine-[polyamine-binding protein]Side 1 = ADP + phosphate + polyamineSide 2 + [polyamine-binding protein]Side 1.</text>
        <dbReference type="EC" id="7.6.2.11"/>
    </reaction>
</comment>
<dbReference type="InParanoid" id="A0A1Y5TIS2"/>
<evidence type="ECO:0000256" key="7">
    <source>
        <dbReference type="RuleBase" id="RU364083"/>
    </source>
</evidence>
<comment type="similarity">
    <text evidence="7">Belongs to the ABC transporter superfamily. Spermidine/putrescine importer (TC 3.A.1.11.1) family.</text>
</comment>
<organism evidence="9 10">
    <name type="scientific">Oceanibacterium hippocampi</name>
    <dbReference type="NCBI Taxonomy" id="745714"/>
    <lineage>
        <taxon>Bacteria</taxon>
        <taxon>Pseudomonadati</taxon>
        <taxon>Pseudomonadota</taxon>
        <taxon>Alphaproteobacteria</taxon>
        <taxon>Sneathiellales</taxon>
        <taxon>Sneathiellaceae</taxon>
        <taxon>Oceanibacterium</taxon>
    </lineage>
</organism>
<dbReference type="InterPro" id="IPR027417">
    <property type="entry name" value="P-loop_NTPase"/>
</dbReference>
<dbReference type="PROSITE" id="PS00211">
    <property type="entry name" value="ABC_TRANSPORTER_1"/>
    <property type="match status" value="1"/>
</dbReference>
<dbReference type="GO" id="GO:0016887">
    <property type="term" value="F:ATP hydrolysis activity"/>
    <property type="evidence" value="ECO:0007669"/>
    <property type="project" value="InterPro"/>
</dbReference>
<dbReference type="PANTHER" id="PTHR42781">
    <property type="entry name" value="SPERMIDINE/PUTRESCINE IMPORT ATP-BINDING PROTEIN POTA"/>
    <property type="match status" value="1"/>
</dbReference>
<dbReference type="AlphaFoldDB" id="A0A1Y5TIS2"/>
<dbReference type="Proteomes" id="UP000193200">
    <property type="component" value="Unassembled WGS sequence"/>
</dbReference>
<dbReference type="InterPro" id="IPR013611">
    <property type="entry name" value="Transp-assoc_OB_typ2"/>
</dbReference>
<dbReference type="Gene3D" id="3.40.50.300">
    <property type="entry name" value="P-loop containing nucleotide triphosphate hydrolases"/>
    <property type="match status" value="1"/>
</dbReference>
<keyword evidence="4 7" id="KW-0067">ATP-binding</keyword>
<name>A0A1Y5TIS2_9PROT</name>
<protein>
    <recommendedName>
        <fullName evidence="7">Spermidine/putrescine import ATP-binding protein PotA</fullName>
        <ecNumber evidence="7">7.6.2.11</ecNumber>
    </recommendedName>
</protein>
<dbReference type="PANTHER" id="PTHR42781:SF4">
    <property type="entry name" value="SPERMIDINE_PUTRESCINE IMPORT ATP-BINDING PROTEIN POTA"/>
    <property type="match status" value="1"/>
</dbReference>
<evidence type="ECO:0000256" key="1">
    <source>
        <dbReference type="ARBA" id="ARBA00022448"/>
    </source>
</evidence>
<dbReference type="GO" id="GO:0005524">
    <property type="term" value="F:ATP binding"/>
    <property type="evidence" value="ECO:0007669"/>
    <property type="project" value="UniProtKB-KW"/>
</dbReference>
<dbReference type="SMART" id="SM00382">
    <property type="entry name" value="AAA"/>
    <property type="match status" value="1"/>
</dbReference>
<keyword evidence="9" id="KW-0378">Hydrolase</keyword>
<dbReference type="NCBIfam" id="TIGR01187">
    <property type="entry name" value="potA"/>
    <property type="match status" value="1"/>
</dbReference>
<dbReference type="GO" id="GO:0043190">
    <property type="term" value="C:ATP-binding cassette (ABC) transporter complex"/>
    <property type="evidence" value="ECO:0007669"/>
    <property type="project" value="InterPro"/>
</dbReference>
<dbReference type="EMBL" id="FWFR01000002">
    <property type="protein sequence ID" value="SLN65306.1"/>
    <property type="molecule type" value="Genomic_DNA"/>
</dbReference>
<feature type="domain" description="ABC transporter" evidence="8">
    <location>
        <begin position="8"/>
        <end position="238"/>
    </location>
</feature>
<dbReference type="SUPFAM" id="SSF52540">
    <property type="entry name" value="P-loop containing nucleoside triphosphate hydrolases"/>
    <property type="match status" value="1"/>
</dbReference>
<dbReference type="GO" id="GO:0015417">
    <property type="term" value="F:ABC-type polyamine transporter activity"/>
    <property type="evidence" value="ECO:0007669"/>
    <property type="project" value="UniProtKB-EC"/>
</dbReference>
<evidence type="ECO:0000256" key="3">
    <source>
        <dbReference type="ARBA" id="ARBA00022741"/>
    </source>
</evidence>
<evidence type="ECO:0000313" key="10">
    <source>
        <dbReference type="Proteomes" id="UP000193200"/>
    </source>
</evidence>
<dbReference type="Pfam" id="PF00005">
    <property type="entry name" value="ABC_tran"/>
    <property type="match status" value="1"/>
</dbReference>
<keyword evidence="2 7" id="KW-1003">Cell membrane</keyword>
<keyword evidence="10" id="KW-1185">Reference proteome</keyword>
<evidence type="ECO:0000313" key="9">
    <source>
        <dbReference type="EMBL" id="SLN65306.1"/>
    </source>
</evidence>
<proteinExistence type="inferred from homology"/>
<dbReference type="OrthoDB" id="9802264at2"/>
<sequence length="357" mass="39079">MNASSLPIRLNDISKHYGSVAALSSVSLDIEAGEFVTLLGPSGSGKTTLLNIIAGFIRLDSGAVHFGDTDVSFLPPHKRDLGMVFQNYALFPHMSVAGNVGFPLRPRKYAKADIARRVERALELVRLGGYGERRVSELSGGQRQRVALARAVVFEPKIILMDEPLSALDKQLREEMQIELRHLHSTLGATTVYVTHDQREALTMSDRIAILSDGKLDQVDTPQELYDAPKSRFVAEFVGESTLIPVSRIDDRRVRFGVSELRTERALPSGEQLLLAIRSEKLRFSGEAGDDVNSLPGSVEEIIYQGDSILVFLTLEGGGRISMRRPARHDSNVAIPAVGERIGLGLHPSHTVVVPAD</sequence>
<evidence type="ECO:0000256" key="5">
    <source>
        <dbReference type="ARBA" id="ARBA00022967"/>
    </source>
</evidence>